<dbReference type="SUPFAM" id="SSF47473">
    <property type="entry name" value="EF-hand"/>
    <property type="match status" value="1"/>
</dbReference>
<gene>
    <name evidence="2" type="ORF">Pth03_81630</name>
</gene>
<accession>A0A8J4DFA7</accession>
<dbReference type="InterPro" id="IPR018247">
    <property type="entry name" value="EF_Hand_1_Ca_BS"/>
</dbReference>
<reference evidence="2" key="1">
    <citation type="submission" date="2021-01" db="EMBL/GenBank/DDBJ databases">
        <title>Whole genome shotgun sequence of Planotetraspora thailandica NBRC 104271.</title>
        <authorList>
            <person name="Komaki H."/>
            <person name="Tamura T."/>
        </authorList>
    </citation>
    <scope>NUCLEOTIDE SEQUENCE</scope>
    <source>
        <strain evidence="2">NBRC 104271</strain>
    </source>
</reference>
<dbReference type="RefSeq" id="WP_203949813.1">
    <property type="nucleotide sequence ID" value="NZ_BOOR01000098.1"/>
</dbReference>
<dbReference type="EMBL" id="BOOR01000098">
    <property type="protein sequence ID" value="GII59774.1"/>
    <property type="molecule type" value="Genomic_DNA"/>
</dbReference>
<evidence type="ECO:0000259" key="1">
    <source>
        <dbReference type="PROSITE" id="PS50222"/>
    </source>
</evidence>
<dbReference type="Gene3D" id="1.10.238.10">
    <property type="entry name" value="EF-hand"/>
    <property type="match status" value="1"/>
</dbReference>
<sequence length="68" mass="7690">MADDEITRTFVEFDGDNDGYITAEEFTLAMAARREEVSQDDLVSIFEYTDEDEDGLINLAEFASAWNA</sequence>
<dbReference type="InterPro" id="IPR002048">
    <property type="entry name" value="EF_hand_dom"/>
</dbReference>
<dbReference type="Pfam" id="PF13499">
    <property type="entry name" value="EF-hand_7"/>
    <property type="match status" value="1"/>
</dbReference>
<dbReference type="InterPro" id="IPR011992">
    <property type="entry name" value="EF-hand-dom_pair"/>
</dbReference>
<dbReference type="GO" id="GO:0005509">
    <property type="term" value="F:calcium ion binding"/>
    <property type="evidence" value="ECO:0007669"/>
    <property type="project" value="InterPro"/>
</dbReference>
<organism evidence="2 3">
    <name type="scientific">Planotetraspora thailandica</name>
    <dbReference type="NCBI Taxonomy" id="487172"/>
    <lineage>
        <taxon>Bacteria</taxon>
        <taxon>Bacillati</taxon>
        <taxon>Actinomycetota</taxon>
        <taxon>Actinomycetes</taxon>
        <taxon>Streptosporangiales</taxon>
        <taxon>Streptosporangiaceae</taxon>
        <taxon>Planotetraspora</taxon>
    </lineage>
</organism>
<dbReference type="Proteomes" id="UP000605992">
    <property type="component" value="Unassembled WGS sequence"/>
</dbReference>
<proteinExistence type="predicted"/>
<protein>
    <recommendedName>
        <fullName evidence="1">EF-hand domain-containing protein</fullName>
    </recommendedName>
</protein>
<evidence type="ECO:0000313" key="3">
    <source>
        <dbReference type="Proteomes" id="UP000605992"/>
    </source>
</evidence>
<name>A0A8J4DFA7_9ACTN</name>
<evidence type="ECO:0000313" key="2">
    <source>
        <dbReference type="EMBL" id="GII59774.1"/>
    </source>
</evidence>
<dbReference type="PROSITE" id="PS00018">
    <property type="entry name" value="EF_HAND_1"/>
    <property type="match status" value="2"/>
</dbReference>
<keyword evidence="3" id="KW-1185">Reference proteome</keyword>
<dbReference type="SMART" id="SM00054">
    <property type="entry name" value="EFh"/>
    <property type="match status" value="2"/>
</dbReference>
<dbReference type="CDD" id="cd00051">
    <property type="entry name" value="EFh"/>
    <property type="match status" value="1"/>
</dbReference>
<feature type="domain" description="EF-hand" evidence="1">
    <location>
        <begin position="1"/>
        <end position="36"/>
    </location>
</feature>
<comment type="caution">
    <text evidence="2">The sequence shown here is derived from an EMBL/GenBank/DDBJ whole genome shotgun (WGS) entry which is preliminary data.</text>
</comment>
<dbReference type="PROSITE" id="PS50222">
    <property type="entry name" value="EF_HAND_2"/>
    <property type="match status" value="1"/>
</dbReference>
<dbReference type="AlphaFoldDB" id="A0A8J4DFA7"/>